<dbReference type="EMBL" id="JANPWB010000015">
    <property type="protein sequence ID" value="KAJ1091854.1"/>
    <property type="molecule type" value="Genomic_DNA"/>
</dbReference>
<gene>
    <name evidence="2" type="ORF">NDU88_004969</name>
</gene>
<feature type="region of interest" description="Disordered" evidence="1">
    <location>
        <begin position="133"/>
        <end position="195"/>
    </location>
</feature>
<reference evidence="2" key="1">
    <citation type="journal article" date="2022" name="bioRxiv">
        <title>Sequencing and chromosome-scale assembly of the giantPleurodeles waltlgenome.</title>
        <authorList>
            <person name="Brown T."/>
            <person name="Elewa A."/>
            <person name="Iarovenko S."/>
            <person name="Subramanian E."/>
            <person name="Araus A.J."/>
            <person name="Petzold A."/>
            <person name="Susuki M."/>
            <person name="Suzuki K.-i.T."/>
            <person name="Hayashi T."/>
            <person name="Toyoda A."/>
            <person name="Oliveira C."/>
            <person name="Osipova E."/>
            <person name="Leigh N.D."/>
            <person name="Simon A."/>
            <person name="Yun M.H."/>
        </authorList>
    </citation>
    <scope>NUCLEOTIDE SEQUENCE</scope>
    <source>
        <strain evidence="2">20211129_DDA</strain>
        <tissue evidence="2">Liver</tissue>
    </source>
</reference>
<protein>
    <submittedName>
        <fullName evidence="2">Uncharacterized protein</fullName>
    </submittedName>
</protein>
<name>A0AAV7LLJ4_PLEWA</name>
<evidence type="ECO:0000313" key="2">
    <source>
        <dbReference type="EMBL" id="KAJ1091854.1"/>
    </source>
</evidence>
<proteinExistence type="predicted"/>
<organism evidence="2 3">
    <name type="scientific">Pleurodeles waltl</name>
    <name type="common">Iberian ribbed newt</name>
    <dbReference type="NCBI Taxonomy" id="8319"/>
    <lineage>
        <taxon>Eukaryota</taxon>
        <taxon>Metazoa</taxon>
        <taxon>Chordata</taxon>
        <taxon>Craniata</taxon>
        <taxon>Vertebrata</taxon>
        <taxon>Euteleostomi</taxon>
        <taxon>Amphibia</taxon>
        <taxon>Batrachia</taxon>
        <taxon>Caudata</taxon>
        <taxon>Salamandroidea</taxon>
        <taxon>Salamandridae</taxon>
        <taxon>Pleurodelinae</taxon>
        <taxon>Pleurodeles</taxon>
    </lineage>
</organism>
<dbReference type="Proteomes" id="UP001066276">
    <property type="component" value="Chromosome 11"/>
</dbReference>
<sequence length="195" mass="20780">MPGESPLIWVPLRAAVRPGRPAGLRAPLQAFSSLFVSAMPVPYPFLASSGIFPYWSLFLSRGRAGSSRARSLPVPVTAPFLSSTAGQFDRAACVCARRVLSLTGARVRPRCCSVAPPQPSWCSASEYPPLPLPPGPADFSEAGRPLQLSRRVSPTRAPRFSYLSCRSPCSASMDFSRSLEPRDAKSATQAVSGTG</sequence>
<evidence type="ECO:0000256" key="1">
    <source>
        <dbReference type="SAM" id="MobiDB-lite"/>
    </source>
</evidence>
<dbReference type="AlphaFoldDB" id="A0AAV7LLJ4"/>
<feature type="compositionally biased region" description="Polar residues" evidence="1">
    <location>
        <begin position="186"/>
        <end position="195"/>
    </location>
</feature>
<evidence type="ECO:0000313" key="3">
    <source>
        <dbReference type="Proteomes" id="UP001066276"/>
    </source>
</evidence>
<comment type="caution">
    <text evidence="2">The sequence shown here is derived from an EMBL/GenBank/DDBJ whole genome shotgun (WGS) entry which is preliminary data.</text>
</comment>
<accession>A0AAV7LLJ4</accession>
<keyword evidence="3" id="KW-1185">Reference proteome</keyword>